<organism evidence="2 3">
    <name type="scientific">Arenibacter nanhaiticus</name>
    <dbReference type="NCBI Taxonomy" id="558155"/>
    <lineage>
        <taxon>Bacteria</taxon>
        <taxon>Pseudomonadati</taxon>
        <taxon>Bacteroidota</taxon>
        <taxon>Flavobacteriia</taxon>
        <taxon>Flavobacteriales</taxon>
        <taxon>Flavobacteriaceae</taxon>
        <taxon>Arenibacter</taxon>
    </lineage>
</organism>
<evidence type="ECO:0000313" key="3">
    <source>
        <dbReference type="Proteomes" id="UP000184231"/>
    </source>
</evidence>
<evidence type="ECO:0000259" key="1">
    <source>
        <dbReference type="Pfam" id="PF12728"/>
    </source>
</evidence>
<sequence>MAVKIITTEDLGEFKMELLQEIKELSETIITTDDLRELKMDVILEIKDLLKQKRPEQSKKEWLKSTQVLEMLQISPTTLLSLRMNGTIPFVKIGGLIFYDAEEIEKVLIENTVKTSKKRR</sequence>
<dbReference type="PANTHER" id="PTHR34585:SF22">
    <property type="entry name" value="HELIX-TURN-HELIX DOMAIN-CONTAINING PROTEIN"/>
    <property type="match status" value="1"/>
</dbReference>
<accession>A0A1M6KWC2</accession>
<dbReference type="InterPro" id="IPR041657">
    <property type="entry name" value="HTH_17"/>
</dbReference>
<proteinExistence type="predicted"/>
<keyword evidence="3" id="KW-1185">Reference proteome</keyword>
<gene>
    <name evidence="2" type="ORF">SAMN04487911_12823</name>
</gene>
<dbReference type="Pfam" id="PF12728">
    <property type="entry name" value="HTH_17"/>
    <property type="match status" value="1"/>
</dbReference>
<reference evidence="2 3" key="1">
    <citation type="submission" date="2016-11" db="EMBL/GenBank/DDBJ databases">
        <authorList>
            <person name="Jaros S."/>
            <person name="Januszkiewicz K."/>
            <person name="Wedrychowicz H."/>
        </authorList>
    </citation>
    <scope>NUCLEOTIDE SEQUENCE [LARGE SCALE GENOMIC DNA]</scope>
    <source>
        <strain evidence="2 3">CGMCC 1.8863</strain>
    </source>
</reference>
<dbReference type="InterPro" id="IPR009061">
    <property type="entry name" value="DNA-bd_dom_put_sf"/>
</dbReference>
<evidence type="ECO:0000313" key="2">
    <source>
        <dbReference type="EMBL" id="SHJ63267.1"/>
    </source>
</evidence>
<protein>
    <submittedName>
        <fullName evidence="2">Helix-turn-helix domain-containing protein</fullName>
    </submittedName>
</protein>
<name>A0A1M6KWC2_9FLAO</name>
<dbReference type="STRING" id="558155.SAMN04487911_12823"/>
<dbReference type="SUPFAM" id="SSF46955">
    <property type="entry name" value="Putative DNA-binding domain"/>
    <property type="match status" value="1"/>
</dbReference>
<dbReference type="EMBL" id="FQYX01000028">
    <property type="protein sequence ID" value="SHJ63267.1"/>
    <property type="molecule type" value="Genomic_DNA"/>
</dbReference>
<dbReference type="RefSeq" id="WP_317045400.1">
    <property type="nucleotide sequence ID" value="NZ_FQYX01000028.1"/>
</dbReference>
<dbReference type="AlphaFoldDB" id="A0A1M6KWC2"/>
<dbReference type="PANTHER" id="PTHR34585">
    <property type="match status" value="1"/>
</dbReference>
<dbReference type="Proteomes" id="UP000184231">
    <property type="component" value="Unassembled WGS sequence"/>
</dbReference>
<feature type="domain" description="Helix-turn-helix" evidence="1">
    <location>
        <begin position="62"/>
        <end position="108"/>
    </location>
</feature>